<dbReference type="PANTHER" id="PTHR44144:SF1">
    <property type="entry name" value="DNAJ HOMOLOG SUBFAMILY C MEMBER 9"/>
    <property type="match status" value="1"/>
</dbReference>
<reference evidence="3 4" key="1">
    <citation type="submission" date="2024-02" db="EMBL/GenBank/DDBJ databases">
        <authorList>
            <person name="Chen Y."/>
            <person name="Shah S."/>
            <person name="Dougan E. K."/>
            <person name="Thang M."/>
            <person name="Chan C."/>
        </authorList>
    </citation>
    <scope>NUCLEOTIDE SEQUENCE [LARGE SCALE GENOMIC DNA]</scope>
</reference>
<organism evidence="3 4">
    <name type="scientific">Durusdinium trenchii</name>
    <dbReference type="NCBI Taxonomy" id="1381693"/>
    <lineage>
        <taxon>Eukaryota</taxon>
        <taxon>Sar</taxon>
        <taxon>Alveolata</taxon>
        <taxon>Dinophyceae</taxon>
        <taxon>Suessiales</taxon>
        <taxon>Symbiodiniaceae</taxon>
        <taxon>Durusdinium</taxon>
    </lineage>
</organism>
<protein>
    <recommendedName>
        <fullName evidence="2">J domain-containing protein</fullName>
    </recommendedName>
</protein>
<keyword evidence="1" id="KW-1133">Transmembrane helix</keyword>
<dbReference type="Gene3D" id="1.10.287.110">
    <property type="entry name" value="DnaJ domain"/>
    <property type="match status" value="1"/>
</dbReference>
<keyword evidence="1" id="KW-0472">Membrane</keyword>
<dbReference type="CDD" id="cd06257">
    <property type="entry name" value="DnaJ"/>
    <property type="match status" value="1"/>
</dbReference>
<proteinExistence type="predicted"/>
<gene>
    <name evidence="3" type="ORF">SCF082_LOCUS27305</name>
</gene>
<sequence>METRADCPYELLGVSRDASPRSIERAWRQQARMHHPDKVPEAEKLAAEERFKRLSEAHDLLADPERRELYDRFGIQDPNVLAQDQWDMGEAGMHGFENFEEILKEFFQNAGGAPPEPERDLQDVWEGILGFTLLSLGAASLACVAWLVRRPPLSGVLSWCWWRCRFLLFDLGFG</sequence>
<keyword evidence="4" id="KW-1185">Reference proteome</keyword>
<dbReference type="SUPFAM" id="SSF46565">
    <property type="entry name" value="Chaperone J-domain"/>
    <property type="match status" value="1"/>
</dbReference>
<keyword evidence="1" id="KW-0812">Transmembrane</keyword>
<dbReference type="PROSITE" id="PS00636">
    <property type="entry name" value="DNAJ_1"/>
    <property type="match status" value="1"/>
</dbReference>
<dbReference type="PROSITE" id="PS50076">
    <property type="entry name" value="DNAJ_2"/>
    <property type="match status" value="1"/>
</dbReference>
<dbReference type="EMBL" id="CAXAMM010021112">
    <property type="protein sequence ID" value="CAK9049253.1"/>
    <property type="molecule type" value="Genomic_DNA"/>
</dbReference>
<evidence type="ECO:0000256" key="1">
    <source>
        <dbReference type="SAM" id="Phobius"/>
    </source>
</evidence>
<name>A0ABP0MDL0_9DINO</name>
<evidence type="ECO:0000259" key="2">
    <source>
        <dbReference type="PROSITE" id="PS50076"/>
    </source>
</evidence>
<comment type="caution">
    <text evidence="3">The sequence shown here is derived from an EMBL/GenBank/DDBJ whole genome shotgun (WGS) entry which is preliminary data.</text>
</comment>
<dbReference type="InterPro" id="IPR036869">
    <property type="entry name" value="J_dom_sf"/>
</dbReference>
<dbReference type="PANTHER" id="PTHR44144">
    <property type="entry name" value="DNAJ HOMOLOG SUBFAMILY C MEMBER 9"/>
    <property type="match status" value="1"/>
</dbReference>
<dbReference type="Pfam" id="PF00226">
    <property type="entry name" value="DnaJ"/>
    <property type="match status" value="1"/>
</dbReference>
<dbReference type="InterPro" id="IPR001623">
    <property type="entry name" value="DnaJ_domain"/>
</dbReference>
<dbReference type="PRINTS" id="PR00625">
    <property type="entry name" value="JDOMAIN"/>
</dbReference>
<dbReference type="InterPro" id="IPR018253">
    <property type="entry name" value="DnaJ_domain_CS"/>
</dbReference>
<dbReference type="InterPro" id="IPR052594">
    <property type="entry name" value="J_domain-containing_protein"/>
</dbReference>
<evidence type="ECO:0000313" key="4">
    <source>
        <dbReference type="Proteomes" id="UP001642464"/>
    </source>
</evidence>
<dbReference type="Proteomes" id="UP001642464">
    <property type="component" value="Unassembled WGS sequence"/>
</dbReference>
<evidence type="ECO:0000313" key="3">
    <source>
        <dbReference type="EMBL" id="CAK9049253.1"/>
    </source>
</evidence>
<dbReference type="SMART" id="SM00271">
    <property type="entry name" value="DnaJ"/>
    <property type="match status" value="1"/>
</dbReference>
<feature type="domain" description="J" evidence="2">
    <location>
        <begin position="7"/>
        <end position="74"/>
    </location>
</feature>
<accession>A0ABP0MDL0</accession>
<feature type="transmembrane region" description="Helical" evidence="1">
    <location>
        <begin position="128"/>
        <end position="148"/>
    </location>
</feature>